<evidence type="ECO:0000259" key="9">
    <source>
        <dbReference type="Pfam" id="PF02878"/>
    </source>
</evidence>
<name>A0A0F5IQ96_9BACT</name>
<comment type="cofactor">
    <cofactor evidence="1">
        <name>Mg(2+)</name>
        <dbReference type="ChEBI" id="CHEBI:18420"/>
    </cofactor>
</comment>
<evidence type="ECO:0000256" key="3">
    <source>
        <dbReference type="ARBA" id="ARBA00022553"/>
    </source>
</evidence>
<dbReference type="PANTHER" id="PTHR45745:SF1">
    <property type="entry name" value="PHOSPHOGLUCOMUTASE 2B-RELATED"/>
    <property type="match status" value="1"/>
</dbReference>
<dbReference type="PATRIC" id="fig|927665.4.peg.4833"/>
<keyword evidence="5 7" id="KW-0460">Magnesium</keyword>
<evidence type="ECO:0008006" key="14">
    <source>
        <dbReference type="Google" id="ProtNLM"/>
    </source>
</evidence>
<dbReference type="SUPFAM" id="SSF55957">
    <property type="entry name" value="Phosphoglucomutase, C-terminal domain"/>
    <property type="match status" value="1"/>
</dbReference>
<dbReference type="InterPro" id="IPR005843">
    <property type="entry name" value="A-D-PHexomutase_C"/>
</dbReference>
<evidence type="ECO:0000256" key="6">
    <source>
        <dbReference type="ARBA" id="ARBA00023235"/>
    </source>
</evidence>
<feature type="domain" description="Alpha-D-phosphohexomutase alpha/beta/alpha" evidence="10">
    <location>
        <begin position="216"/>
        <end position="321"/>
    </location>
</feature>
<evidence type="ECO:0000256" key="1">
    <source>
        <dbReference type="ARBA" id="ARBA00001946"/>
    </source>
</evidence>
<evidence type="ECO:0000256" key="2">
    <source>
        <dbReference type="ARBA" id="ARBA00010231"/>
    </source>
</evidence>
<dbReference type="PRINTS" id="PR00509">
    <property type="entry name" value="PGMPMM"/>
</dbReference>
<dbReference type="Gene3D" id="3.30.310.50">
    <property type="entry name" value="Alpha-D-phosphohexomutase, C-terminal domain"/>
    <property type="match status" value="1"/>
</dbReference>
<dbReference type="SUPFAM" id="SSF53738">
    <property type="entry name" value="Phosphoglucomutase, first 3 domains"/>
    <property type="match status" value="3"/>
</dbReference>
<dbReference type="Gene3D" id="3.40.120.10">
    <property type="entry name" value="Alpha-D-Glucose-1,6-Bisphosphate, subunit A, domain 3"/>
    <property type="match status" value="3"/>
</dbReference>
<protein>
    <recommendedName>
        <fullName evidence="14">Phosphoglucomutase</fullName>
    </recommendedName>
</protein>
<evidence type="ECO:0000259" key="11">
    <source>
        <dbReference type="Pfam" id="PF02880"/>
    </source>
</evidence>
<dbReference type="InterPro" id="IPR005841">
    <property type="entry name" value="Alpha-D-phosphohexomutase_SF"/>
</dbReference>
<feature type="domain" description="Alpha-D-phosphohexomutase alpha/beta/alpha" evidence="9">
    <location>
        <begin position="53"/>
        <end position="191"/>
    </location>
</feature>
<dbReference type="AlphaFoldDB" id="A0A0F5IQ96"/>
<keyword evidence="3" id="KW-0597">Phosphoprotein</keyword>
<reference evidence="12 13" key="1">
    <citation type="submission" date="2013-04" db="EMBL/GenBank/DDBJ databases">
        <title>The Genome Sequence of Parabacteroides goldsteinii DSM 19448.</title>
        <authorList>
            <consortium name="The Broad Institute Genomics Platform"/>
            <person name="Earl A."/>
            <person name="Ward D."/>
            <person name="Feldgarden M."/>
            <person name="Gevers D."/>
            <person name="Martens E."/>
            <person name="Sakamoto M."/>
            <person name="Benno Y."/>
            <person name="Song Y."/>
            <person name="Liu C."/>
            <person name="Lee J."/>
            <person name="Bolanos M."/>
            <person name="Vaisanen M.L."/>
            <person name="Finegold S.M."/>
            <person name="Walker B."/>
            <person name="Young S."/>
            <person name="Zeng Q."/>
            <person name="Gargeya S."/>
            <person name="Fitzgerald M."/>
            <person name="Haas B."/>
            <person name="Abouelleil A."/>
            <person name="Allen A.W."/>
            <person name="Alvarado L."/>
            <person name="Arachchi H.M."/>
            <person name="Berlin A.M."/>
            <person name="Chapman S.B."/>
            <person name="Gainer-Dewar J."/>
            <person name="Goldberg J."/>
            <person name="Griggs A."/>
            <person name="Gujja S."/>
            <person name="Hansen M."/>
            <person name="Howarth C."/>
            <person name="Imamovic A."/>
            <person name="Ireland A."/>
            <person name="Larimer J."/>
            <person name="McCowan C."/>
            <person name="Murphy C."/>
            <person name="Pearson M."/>
            <person name="Poon T.W."/>
            <person name="Priest M."/>
            <person name="Roberts A."/>
            <person name="Saif S."/>
            <person name="Shea T."/>
            <person name="Sisk P."/>
            <person name="Sykes S."/>
            <person name="Wortman J."/>
            <person name="Nusbaum C."/>
            <person name="Birren B."/>
        </authorList>
    </citation>
    <scope>NUCLEOTIDE SEQUENCE [LARGE SCALE GENOMIC DNA]</scope>
    <source>
        <strain evidence="12 13">DSM 19448</strain>
    </source>
</reference>
<gene>
    <name evidence="12" type="ORF">HMPREF1535_04712</name>
</gene>
<feature type="domain" description="Alpha-D-phosphohexomutase alpha/beta/alpha" evidence="11">
    <location>
        <begin position="330"/>
        <end position="454"/>
    </location>
</feature>
<proteinExistence type="inferred from homology"/>
<dbReference type="InterPro" id="IPR036900">
    <property type="entry name" value="A-D-PHexomutase_C_sf"/>
</dbReference>
<evidence type="ECO:0000313" key="12">
    <source>
        <dbReference type="EMBL" id="KKB47302.1"/>
    </source>
</evidence>
<feature type="domain" description="Alpha-D-phosphohexomutase C-terminal" evidence="8">
    <location>
        <begin position="523"/>
        <end position="563"/>
    </location>
</feature>
<dbReference type="Pfam" id="PF02878">
    <property type="entry name" value="PGM_PMM_I"/>
    <property type="match status" value="1"/>
</dbReference>
<dbReference type="GO" id="GO:0005975">
    <property type="term" value="P:carbohydrate metabolic process"/>
    <property type="evidence" value="ECO:0007669"/>
    <property type="project" value="InterPro"/>
</dbReference>
<evidence type="ECO:0000256" key="4">
    <source>
        <dbReference type="ARBA" id="ARBA00022723"/>
    </source>
</evidence>
<evidence type="ECO:0000313" key="13">
    <source>
        <dbReference type="Proteomes" id="UP000033047"/>
    </source>
</evidence>
<dbReference type="GO" id="GO:0000287">
    <property type="term" value="F:magnesium ion binding"/>
    <property type="evidence" value="ECO:0007669"/>
    <property type="project" value="InterPro"/>
</dbReference>
<dbReference type="InterPro" id="IPR016066">
    <property type="entry name" value="A-D-PHexomutase_CS"/>
</dbReference>
<dbReference type="PANTHER" id="PTHR45745">
    <property type="entry name" value="PHOSPHOMANNOMUTASE 45A"/>
    <property type="match status" value="1"/>
</dbReference>
<dbReference type="STRING" id="927665.HMPREF1535_04712"/>
<keyword evidence="6" id="KW-0413">Isomerase</keyword>
<dbReference type="GO" id="GO:0006166">
    <property type="term" value="P:purine ribonucleoside salvage"/>
    <property type="evidence" value="ECO:0007669"/>
    <property type="project" value="TreeGrafter"/>
</dbReference>
<organism evidence="12 13">
    <name type="scientific">Parabacteroides goldsteinii DSM 19448 = WAL 12034</name>
    <dbReference type="NCBI Taxonomy" id="927665"/>
    <lineage>
        <taxon>Bacteria</taxon>
        <taxon>Pseudomonadati</taxon>
        <taxon>Bacteroidota</taxon>
        <taxon>Bacteroidia</taxon>
        <taxon>Bacteroidales</taxon>
        <taxon>Tannerellaceae</taxon>
        <taxon>Parabacteroides</taxon>
    </lineage>
</organism>
<dbReference type="Pfam" id="PF02879">
    <property type="entry name" value="PGM_PMM_II"/>
    <property type="match status" value="1"/>
</dbReference>
<keyword evidence="4 7" id="KW-0479">Metal-binding</keyword>
<evidence type="ECO:0000259" key="8">
    <source>
        <dbReference type="Pfam" id="PF00408"/>
    </source>
</evidence>
<evidence type="ECO:0000256" key="7">
    <source>
        <dbReference type="RuleBase" id="RU004326"/>
    </source>
</evidence>
<dbReference type="HOGENOM" id="CLU_016950_0_0_10"/>
<dbReference type="EMBL" id="AQHV01000026">
    <property type="protein sequence ID" value="KKB47302.1"/>
    <property type="molecule type" value="Genomic_DNA"/>
</dbReference>
<dbReference type="CDD" id="cd05799">
    <property type="entry name" value="PGM2"/>
    <property type="match status" value="1"/>
</dbReference>
<dbReference type="PROSITE" id="PS00710">
    <property type="entry name" value="PGM_PMM"/>
    <property type="match status" value="1"/>
</dbReference>
<accession>A0A0F5IQ96</accession>
<dbReference type="InterPro" id="IPR005844">
    <property type="entry name" value="A-D-PHexomutase_a/b/a-I"/>
</dbReference>
<dbReference type="Proteomes" id="UP000033047">
    <property type="component" value="Unassembled WGS sequence"/>
</dbReference>
<dbReference type="GO" id="GO:0008973">
    <property type="term" value="F:phosphopentomutase activity"/>
    <property type="evidence" value="ECO:0007669"/>
    <property type="project" value="TreeGrafter"/>
</dbReference>
<evidence type="ECO:0000256" key="5">
    <source>
        <dbReference type="ARBA" id="ARBA00022842"/>
    </source>
</evidence>
<dbReference type="InterPro" id="IPR005846">
    <property type="entry name" value="A-D-PHexomutase_a/b/a-III"/>
</dbReference>
<dbReference type="Pfam" id="PF00408">
    <property type="entry name" value="PGM_PMM_IV"/>
    <property type="match status" value="1"/>
</dbReference>
<comment type="similarity">
    <text evidence="2 7">Belongs to the phosphohexose mutase family.</text>
</comment>
<evidence type="ECO:0000259" key="10">
    <source>
        <dbReference type="Pfam" id="PF02879"/>
    </source>
</evidence>
<sequence length="584" mass="65083">MGMENNELLEMVRSKAQSWLTKSYDAETKAKVQELLDSEDPTELIESFYKDLEFGTGGLRGIMGVGTNRMNIYTVGAATQGLSNYLKKEFANLDQIKVVIGHDCRNNSRKFAEISADIFSANGIKVYLFEDLRPTPEMSFAIRKLGCQSGIILTASHNPKEYNGYKAYWDDGAQMIAPHDRNTIAEVNKIRNASDIKFKGNKDLIEIIGSEIDNLYIDALTTISLSPEAIKRHHDMKIVYTPIHGTGVKIVPATLKAFGFTNIIHVPEQDVVSGDFPTVVSPNPEEPAALAMAVEKAKETDAELVMASDPDADRVGAAVKNNEGEWVLLNGNQTALMFVYYLITRWKELGKVNGKEYIVKTIVTTELIRTIAERNGVEIYDVYTGFKWIADVMKKNEGKKNYIGGGEESYGFLCEDFVRDKDAVSACAILAEIAAWAKDQGITMYQLLQNIYVQYGFSKEKGISVVKKGKSGAEEIEAMMKNFRENPLQEIAGSKVSLFYDYASLKGYSYIDNETITLDMPTTSNVLQYFTEDNTKISIRPSGTEPKIKFYCEVHSKVKSLEDLPEANKAAEEKINQIKASLGI</sequence>
<dbReference type="InterPro" id="IPR005845">
    <property type="entry name" value="A-D-PHexomutase_a/b/a-II"/>
</dbReference>
<comment type="caution">
    <text evidence="12">The sequence shown here is derived from an EMBL/GenBank/DDBJ whole genome shotgun (WGS) entry which is preliminary data.</text>
</comment>
<dbReference type="InterPro" id="IPR016055">
    <property type="entry name" value="A-D-PHexomutase_a/b/a-I/II/III"/>
</dbReference>
<dbReference type="Pfam" id="PF02880">
    <property type="entry name" value="PGM_PMM_III"/>
    <property type="match status" value="1"/>
</dbReference>